<evidence type="ECO:0000313" key="1">
    <source>
        <dbReference type="EMBL" id="JAH12421.1"/>
    </source>
</evidence>
<dbReference type="EMBL" id="GBXM01096156">
    <property type="protein sequence ID" value="JAH12421.1"/>
    <property type="molecule type" value="Transcribed_RNA"/>
</dbReference>
<proteinExistence type="predicted"/>
<sequence>MQTTFLTFFIHVTPLYKCGLKISTDVSLWGLNGPGDKHILEKDLQMRCH</sequence>
<reference evidence="1" key="1">
    <citation type="submission" date="2014-11" db="EMBL/GenBank/DDBJ databases">
        <authorList>
            <person name="Amaro Gonzalez C."/>
        </authorList>
    </citation>
    <scope>NUCLEOTIDE SEQUENCE</scope>
</reference>
<protein>
    <submittedName>
        <fullName evidence="1">Uncharacterized protein</fullName>
    </submittedName>
</protein>
<dbReference type="AlphaFoldDB" id="A0A0E9Q6B3"/>
<organism evidence="1">
    <name type="scientific">Anguilla anguilla</name>
    <name type="common">European freshwater eel</name>
    <name type="synonym">Muraena anguilla</name>
    <dbReference type="NCBI Taxonomy" id="7936"/>
    <lineage>
        <taxon>Eukaryota</taxon>
        <taxon>Metazoa</taxon>
        <taxon>Chordata</taxon>
        <taxon>Craniata</taxon>
        <taxon>Vertebrata</taxon>
        <taxon>Euteleostomi</taxon>
        <taxon>Actinopterygii</taxon>
        <taxon>Neopterygii</taxon>
        <taxon>Teleostei</taxon>
        <taxon>Anguilliformes</taxon>
        <taxon>Anguillidae</taxon>
        <taxon>Anguilla</taxon>
    </lineage>
</organism>
<accession>A0A0E9Q6B3</accession>
<name>A0A0E9Q6B3_ANGAN</name>
<reference evidence="1" key="2">
    <citation type="journal article" date="2015" name="Fish Shellfish Immunol.">
        <title>Early steps in the European eel (Anguilla anguilla)-Vibrio vulnificus interaction in the gills: Role of the RtxA13 toxin.</title>
        <authorList>
            <person name="Callol A."/>
            <person name="Pajuelo D."/>
            <person name="Ebbesson L."/>
            <person name="Teles M."/>
            <person name="MacKenzie S."/>
            <person name="Amaro C."/>
        </authorList>
    </citation>
    <scope>NUCLEOTIDE SEQUENCE</scope>
</reference>